<dbReference type="AlphaFoldDB" id="A0A318LNC8"/>
<protein>
    <recommendedName>
        <fullName evidence="3">Nitroreductase family deazaflavin-dependent oxidoreductase</fullName>
    </recommendedName>
</protein>
<proteinExistence type="predicted"/>
<evidence type="ECO:0000313" key="2">
    <source>
        <dbReference type="Proteomes" id="UP000247892"/>
    </source>
</evidence>
<dbReference type="Pfam" id="PF04075">
    <property type="entry name" value="F420H2_quin_red"/>
    <property type="match status" value="1"/>
</dbReference>
<evidence type="ECO:0008006" key="3">
    <source>
        <dbReference type="Google" id="ProtNLM"/>
    </source>
</evidence>
<keyword evidence="2" id="KW-1185">Reference proteome</keyword>
<gene>
    <name evidence="1" type="ORF">BA062_11905</name>
</gene>
<dbReference type="RefSeq" id="WP_245959789.1">
    <property type="nucleotide sequence ID" value="NZ_MASU01000005.1"/>
</dbReference>
<dbReference type="InterPro" id="IPR004378">
    <property type="entry name" value="F420H2_quin_Rdtase"/>
</dbReference>
<dbReference type="GO" id="GO:0016491">
    <property type="term" value="F:oxidoreductase activity"/>
    <property type="evidence" value="ECO:0007669"/>
    <property type="project" value="InterPro"/>
</dbReference>
<reference evidence="1 2" key="1">
    <citation type="submission" date="2016-07" db="EMBL/GenBank/DDBJ databases">
        <title>Draft genome sequence of Prauserella sp. YIM 121212, isolated from alkaline soil.</title>
        <authorList>
            <person name="Ruckert C."/>
            <person name="Albersmeier A."/>
            <person name="Jiang C.-L."/>
            <person name="Jiang Y."/>
            <person name="Kalinowski J."/>
            <person name="Schneider O."/>
            <person name="Winkler A."/>
            <person name="Zotchev S.B."/>
        </authorList>
    </citation>
    <scope>NUCLEOTIDE SEQUENCE [LARGE SCALE GENOMIC DNA]</scope>
    <source>
        <strain evidence="1 2">YIM 121212</strain>
    </source>
</reference>
<dbReference type="Proteomes" id="UP000247892">
    <property type="component" value="Unassembled WGS sequence"/>
</dbReference>
<comment type="caution">
    <text evidence="1">The sequence shown here is derived from an EMBL/GenBank/DDBJ whole genome shotgun (WGS) entry which is preliminary data.</text>
</comment>
<dbReference type="EMBL" id="MASU01000005">
    <property type="protein sequence ID" value="PXY36136.1"/>
    <property type="molecule type" value="Genomic_DNA"/>
</dbReference>
<dbReference type="InterPro" id="IPR012349">
    <property type="entry name" value="Split_barrel_FMN-bd"/>
</dbReference>
<evidence type="ECO:0000313" key="1">
    <source>
        <dbReference type="EMBL" id="PXY36136.1"/>
    </source>
</evidence>
<accession>A0A318LNC8</accession>
<sequence>MLVIENVFSFRGGSWRVGAALSEHPQWYRNLLSTPDTTVQIKGGLRPVRARRADAAEREALWLRLLDVARDLGHAPRAPMIGQ</sequence>
<dbReference type="Gene3D" id="2.30.110.10">
    <property type="entry name" value="Electron Transport, Fmn-binding Protein, Chain A"/>
    <property type="match status" value="1"/>
</dbReference>
<organism evidence="1 2">
    <name type="scientific">Prauserella flavalba</name>
    <dbReference type="NCBI Taxonomy" id="1477506"/>
    <lineage>
        <taxon>Bacteria</taxon>
        <taxon>Bacillati</taxon>
        <taxon>Actinomycetota</taxon>
        <taxon>Actinomycetes</taxon>
        <taxon>Pseudonocardiales</taxon>
        <taxon>Pseudonocardiaceae</taxon>
        <taxon>Prauserella</taxon>
    </lineage>
</organism>
<name>A0A318LNC8_9PSEU</name>